<reference evidence="4 5" key="1">
    <citation type="submission" date="2015-04" db="EMBL/GenBank/DDBJ databases">
        <title>Complete genome sequence of Schizopora paradoxa KUC8140, a cosmopolitan wood degrader in East Asia.</title>
        <authorList>
            <consortium name="DOE Joint Genome Institute"/>
            <person name="Min B."/>
            <person name="Park H."/>
            <person name="Jang Y."/>
            <person name="Kim J.-J."/>
            <person name="Kim K.H."/>
            <person name="Pangilinan J."/>
            <person name="Lipzen A."/>
            <person name="Riley R."/>
            <person name="Grigoriev I.V."/>
            <person name="Spatafora J.W."/>
            <person name="Choi I.-G."/>
        </authorList>
    </citation>
    <scope>NUCLEOTIDE SEQUENCE [LARGE SCALE GENOMIC DNA]</scope>
    <source>
        <strain evidence="4 5">KUC8140</strain>
    </source>
</reference>
<keyword evidence="5" id="KW-1185">Reference proteome</keyword>
<evidence type="ECO:0000259" key="3">
    <source>
        <dbReference type="PROSITE" id="PS50011"/>
    </source>
</evidence>
<dbReference type="AlphaFoldDB" id="A0A0H2RWN7"/>
<dbReference type="SMART" id="SM00220">
    <property type="entry name" value="S_TKc"/>
    <property type="match status" value="1"/>
</dbReference>
<dbReference type="STRING" id="27342.A0A0H2RWN7"/>
<dbReference type="OrthoDB" id="5987198at2759"/>
<organism evidence="4 5">
    <name type="scientific">Schizopora paradoxa</name>
    <dbReference type="NCBI Taxonomy" id="27342"/>
    <lineage>
        <taxon>Eukaryota</taxon>
        <taxon>Fungi</taxon>
        <taxon>Dikarya</taxon>
        <taxon>Basidiomycota</taxon>
        <taxon>Agaricomycotina</taxon>
        <taxon>Agaricomycetes</taxon>
        <taxon>Hymenochaetales</taxon>
        <taxon>Schizoporaceae</taxon>
        <taxon>Schizopora</taxon>
    </lineage>
</organism>
<accession>A0A0H2RWN7</accession>
<dbReference type="SUPFAM" id="SSF56112">
    <property type="entry name" value="Protein kinase-like (PK-like)"/>
    <property type="match status" value="1"/>
</dbReference>
<protein>
    <recommendedName>
        <fullName evidence="3">Protein kinase domain-containing protein</fullName>
    </recommendedName>
</protein>
<dbReference type="PROSITE" id="PS50011">
    <property type="entry name" value="PROTEIN_KINASE_DOM"/>
    <property type="match status" value="1"/>
</dbReference>
<dbReference type="GO" id="GO:0005524">
    <property type="term" value="F:ATP binding"/>
    <property type="evidence" value="ECO:0007669"/>
    <property type="project" value="UniProtKB-KW"/>
</dbReference>
<feature type="domain" description="Protein kinase" evidence="3">
    <location>
        <begin position="51"/>
        <end position="356"/>
    </location>
</feature>
<dbReference type="EMBL" id="KQ085953">
    <property type="protein sequence ID" value="KLO13853.1"/>
    <property type="molecule type" value="Genomic_DNA"/>
</dbReference>
<evidence type="ECO:0000313" key="5">
    <source>
        <dbReference type="Proteomes" id="UP000053477"/>
    </source>
</evidence>
<dbReference type="InterPro" id="IPR000719">
    <property type="entry name" value="Prot_kinase_dom"/>
</dbReference>
<keyword evidence="1" id="KW-0547">Nucleotide-binding</keyword>
<evidence type="ECO:0000256" key="2">
    <source>
        <dbReference type="ARBA" id="ARBA00022840"/>
    </source>
</evidence>
<dbReference type="InterPro" id="IPR011009">
    <property type="entry name" value="Kinase-like_dom_sf"/>
</dbReference>
<evidence type="ECO:0000313" key="4">
    <source>
        <dbReference type="EMBL" id="KLO13853.1"/>
    </source>
</evidence>
<name>A0A0H2RWN7_9AGAM</name>
<gene>
    <name evidence="4" type="ORF">SCHPADRAFT_852018</name>
</gene>
<dbReference type="InParanoid" id="A0A0H2RWN7"/>
<sequence length="399" mass="45732">MKKSQVPRYMRAVNAQQAEEFRRQTAAGEYDLDADEAWWRDRSQILEDHGYQLRSRLRPGWVPSWQDSDKNPLFCEDSTGRCTRKVVDAVRQSDERDVAVMNISRDSDEREILDYVMEAQRSSGDDNHIAPILETFEDDREPELKFYVMPLLRKFDKPPFVAVSEILELFRQLLEALIFLHSIHVTHRDCSLGNIMMDAPSIFPRGFHPTNIATDRGGVFSITTIPRYKATGPIRYYLIDFGISRIYEPDEEHLYIGDDGADRDIPELSDDVAYDPFRADVFILGNILKKHFIPMYKNLDFLSPLANAMTAANPLDRPTAVEAQKQFNSIVRSQSFVSLRRRLVRKDEVKNRKSVIYEDVGILLDAALYPVRVVIGFPSQTIGALRGLIKPKSSKGKTA</sequence>
<dbReference type="GO" id="GO:0004674">
    <property type="term" value="F:protein serine/threonine kinase activity"/>
    <property type="evidence" value="ECO:0007669"/>
    <property type="project" value="TreeGrafter"/>
</dbReference>
<evidence type="ECO:0000256" key="1">
    <source>
        <dbReference type="ARBA" id="ARBA00022741"/>
    </source>
</evidence>
<keyword evidence="2" id="KW-0067">ATP-binding</keyword>
<dbReference type="PANTHER" id="PTHR24346">
    <property type="entry name" value="MAP/MICROTUBULE AFFINITY-REGULATING KINASE"/>
    <property type="match status" value="1"/>
</dbReference>
<dbReference type="Gene3D" id="1.10.510.10">
    <property type="entry name" value="Transferase(Phosphotransferase) domain 1"/>
    <property type="match status" value="1"/>
</dbReference>
<dbReference type="GO" id="GO:0005737">
    <property type="term" value="C:cytoplasm"/>
    <property type="evidence" value="ECO:0007669"/>
    <property type="project" value="TreeGrafter"/>
</dbReference>
<proteinExistence type="predicted"/>
<dbReference type="PANTHER" id="PTHR24346:SF30">
    <property type="entry name" value="MATERNAL EMBRYONIC LEUCINE ZIPPER KINASE"/>
    <property type="match status" value="1"/>
</dbReference>
<dbReference type="Proteomes" id="UP000053477">
    <property type="component" value="Unassembled WGS sequence"/>
</dbReference>
<dbReference type="GO" id="GO:0035556">
    <property type="term" value="P:intracellular signal transduction"/>
    <property type="evidence" value="ECO:0007669"/>
    <property type="project" value="TreeGrafter"/>
</dbReference>